<evidence type="ECO:0000313" key="2">
    <source>
        <dbReference type="Proteomes" id="UP000092247"/>
    </source>
</evidence>
<protein>
    <submittedName>
        <fullName evidence="1">Uncharacterized protein</fullName>
    </submittedName>
</protein>
<organism evidence="1 2">
    <name type="scientific">Morganella psychrotolerans</name>
    <dbReference type="NCBI Taxonomy" id="368603"/>
    <lineage>
        <taxon>Bacteria</taxon>
        <taxon>Pseudomonadati</taxon>
        <taxon>Pseudomonadota</taxon>
        <taxon>Gammaproteobacteria</taxon>
        <taxon>Enterobacterales</taxon>
        <taxon>Morganellaceae</taxon>
        <taxon>Morganella</taxon>
    </lineage>
</organism>
<dbReference type="STRING" id="368603.AYY16_00025"/>
<dbReference type="EMBL" id="LZEX01000046">
    <property type="protein sequence ID" value="OBU01989.1"/>
    <property type="molecule type" value="Genomic_DNA"/>
</dbReference>
<sequence>MHCSMWLLNVNKQQIMVYQPIYPHTELLAVTPARITQKTGVSAIYNCRKTDSYWAQFIPLMTQKCKIKMTNRCKKIRHTGNTFDGQRKKDEKFISAIKFLEPLPILT</sequence>
<gene>
    <name evidence="1" type="ORF">AYY17_13270</name>
</gene>
<reference evidence="1 2" key="1">
    <citation type="submission" date="2016-06" db="EMBL/GenBank/DDBJ databases">
        <authorList>
            <person name="Kjaerup R.B."/>
            <person name="Dalgaard T.S."/>
            <person name="Juul-Madsen H.R."/>
        </authorList>
    </citation>
    <scope>NUCLEOTIDE SEQUENCE [LARGE SCALE GENOMIC DNA]</scope>
    <source>
        <strain evidence="1 2">GCSL-Mp3</strain>
    </source>
</reference>
<name>A0A1B8GYU6_9GAMM</name>
<proteinExistence type="predicted"/>
<evidence type="ECO:0000313" key="1">
    <source>
        <dbReference type="EMBL" id="OBU01989.1"/>
    </source>
</evidence>
<dbReference type="AlphaFoldDB" id="A0A1B8GYU6"/>
<comment type="caution">
    <text evidence="1">The sequence shown here is derived from an EMBL/GenBank/DDBJ whole genome shotgun (WGS) entry which is preliminary data.</text>
</comment>
<dbReference type="Proteomes" id="UP000092247">
    <property type="component" value="Unassembled WGS sequence"/>
</dbReference>
<accession>A0A1B8GYU6</accession>